<dbReference type="RefSeq" id="WP_186441676.1">
    <property type="nucleotide sequence ID" value="NZ_LT828560.1"/>
</dbReference>
<feature type="transmembrane region" description="Helical" evidence="6">
    <location>
        <begin position="105"/>
        <end position="132"/>
    </location>
</feature>
<dbReference type="EMBL" id="FWEV01000136">
    <property type="protein sequence ID" value="SLM30396.1"/>
    <property type="molecule type" value="Genomic_DNA"/>
</dbReference>
<evidence type="ECO:0000256" key="5">
    <source>
        <dbReference type="ARBA" id="ARBA00023136"/>
    </source>
</evidence>
<comment type="subcellular location">
    <subcellularLocation>
        <location evidence="1">Cell membrane</location>
        <topology evidence="1">Multi-pass membrane protein</topology>
    </subcellularLocation>
</comment>
<feature type="transmembrane region" description="Helical" evidence="6">
    <location>
        <begin position="413"/>
        <end position="433"/>
    </location>
</feature>
<dbReference type="Proteomes" id="UP000191931">
    <property type="component" value="Unassembled WGS sequence"/>
</dbReference>
<feature type="transmembrane region" description="Helical" evidence="6">
    <location>
        <begin position="470"/>
        <end position="491"/>
    </location>
</feature>
<keyword evidence="8" id="KW-1185">Reference proteome</keyword>
<dbReference type="CDD" id="cd13128">
    <property type="entry name" value="MATE_Wzx_like"/>
    <property type="match status" value="1"/>
</dbReference>
<evidence type="ECO:0000256" key="4">
    <source>
        <dbReference type="ARBA" id="ARBA00022989"/>
    </source>
</evidence>
<feature type="transmembrane region" description="Helical" evidence="6">
    <location>
        <begin position="144"/>
        <end position="167"/>
    </location>
</feature>
<dbReference type="AlphaFoldDB" id="A0A1W1HD81"/>
<evidence type="ECO:0000313" key="7">
    <source>
        <dbReference type="EMBL" id="SLM30396.1"/>
    </source>
</evidence>
<evidence type="ECO:0000256" key="3">
    <source>
        <dbReference type="ARBA" id="ARBA00022692"/>
    </source>
</evidence>
<feature type="transmembrane region" description="Helical" evidence="6">
    <location>
        <begin position="200"/>
        <end position="220"/>
    </location>
</feature>
<dbReference type="InterPro" id="IPR050833">
    <property type="entry name" value="Poly_Biosynth_Transport"/>
</dbReference>
<feature type="transmembrane region" description="Helical" evidence="6">
    <location>
        <begin position="72"/>
        <end position="93"/>
    </location>
</feature>
<feature type="transmembrane region" description="Helical" evidence="6">
    <location>
        <begin position="445"/>
        <end position="464"/>
    </location>
</feature>
<dbReference type="STRING" id="1246637.MTBBW1_2200050"/>
<evidence type="ECO:0000256" key="2">
    <source>
        <dbReference type="ARBA" id="ARBA00022475"/>
    </source>
</evidence>
<protein>
    <submittedName>
        <fullName evidence="7">Uncharacterized protein</fullName>
    </submittedName>
</protein>
<proteinExistence type="predicted"/>
<dbReference type="PANTHER" id="PTHR30250:SF11">
    <property type="entry name" value="O-ANTIGEN TRANSPORTER-RELATED"/>
    <property type="match status" value="1"/>
</dbReference>
<evidence type="ECO:0000256" key="1">
    <source>
        <dbReference type="ARBA" id="ARBA00004651"/>
    </source>
</evidence>
<keyword evidence="5 6" id="KW-0472">Membrane</keyword>
<dbReference type="GO" id="GO:0005886">
    <property type="term" value="C:plasma membrane"/>
    <property type="evidence" value="ECO:0007669"/>
    <property type="project" value="UniProtKB-SubCell"/>
</dbReference>
<keyword evidence="2" id="KW-1003">Cell membrane</keyword>
<evidence type="ECO:0000313" key="8">
    <source>
        <dbReference type="Proteomes" id="UP000191931"/>
    </source>
</evidence>
<feature type="transmembrane region" description="Helical" evidence="6">
    <location>
        <begin position="34"/>
        <end position="60"/>
    </location>
</feature>
<name>A0A1W1HD81_9BACT</name>
<dbReference type="Pfam" id="PF01943">
    <property type="entry name" value="Polysacc_synt"/>
    <property type="match status" value="1"/>
</dbReference>
<feature type="transmembrane region" description="Helical" evidence="6">
    <location>
        <begin position="320"/>
        <end position="339"/>
    </location>
</feature>
<gene>
    <name evidence="7" type="ORF">MTBBW1_2200050</name>
</gene>
<feature type="transmembrane region" description="Helical" evidence="6">
    <location>
        <begin position="386"/>
        <end position="407"/>
    </location>
</feature>
<organism evidence="7 8">
    <name type="scientific">Desulfamplus magnetovallimortis</name>
    <dbReference type="NCBI Taxonomy" id="1246637"/>
    <lineage>
        <taxon>Bacteria</taxon>
        <taxon>Pseudomonadati</taxon>
        <taxon>Thermodesulfobacteriota</taxon>
        <taxon>Desulfobacteria</taxon>
        <taxon>Desulfobacterales</taxon>
        <taxon>Desulfobacteraceae</taxon>
        <taxon>Desulfamplus</taxon>
    </lineage>
</organism>
<evidence type="ECO:0000256" key="6">
    <source>
        <dbReference type="SAM" id="Phobius"/>
    </source>
</evidence>
<sequence>MSNQGELKGVWYLTSIVTAICHGRFRNFKSKKTILLNSFFSLTARLSELLAGFVTIILAARFFGVEGFGEFAFIRAVCFILAPVITFGVFPILVREISVDRNQSLNFFCAGLVVNLIVGIPLCLILFIVPHFFYEAGIFPKSVFLVAIAAQLFEVMTKTASSVFIAYEKIQFDLINVIISRVLIILLIIAVVWFEMPGICMFYVFAVANLVAFIISVVIVNRLIRSVSHLNLSLIIYLVRQAFPIAIATFMTQGYNNIFVFLLKLLRDSAEVSFFQAPQRLIQPCLMIPRSLFLAYVPTLSRMAMDCHSLTLLSSVNCRILKYIFVFTLPVSLFVTAFAEQFIILAFGLDFVRATVALKILIWSINLLFVNILFDFVLTSMKKQNLLMISNALCLAASSSIGFVLVWRYGYQGACWATLLSYAVLVCSNFYFVSRDLGVIPVHRIVIKPLFASGVFAAILFLGLDEINGVILILICSVIYFTILFLLQAFTDEELGDLKKKL</sequence>
<accession>A0A1W1HD81</accession>
<feature type="transmembrane region" description="Helical" evidence="6">
    <location>
        <begin position="174"/>
        <end position="194"/>
    </location>
</feature>
<reference evidence="7 8" key="1">
    <citation type="submission" date="2017-03" db="EMBL/GenBank/DDBJ databases">
        <authorList>
            <person name="Afonso C.L."/>
            <person name="Miller P.J."/>
            <person name="Scott M.A."/>
            <person name="Spackman E."/>
            <person name="Goraichik I."/>
            <person name="Dimitrov K.M."/>
            <person name="Suarez D.L."/>
            <person name="Swayne D.E."/>
        </authorList>
    </citation>
    <scope>NUCLEOTIDE SEQUENCE [LARGE SCALE GENOMIC DNA]</scope>
    <source>
        <strain evidence="7">PRJEB14757</strain>
    </source>
</reference>
<dbReference type="InterPro" id="IPR002797">
    <property type="entry name" value="Polysacc_synth"/>
</dbReference>
<keyword evidence="3 6" id="KW-0812">Transmembrane</keyword>
<keyword evidence="4 6" id="KW-1133">Transmembrane helix</keyword>
<dbReference type="PANTHER" id="PTHR30250">
    <property type="entry name" value="PST FAMILY PREDICTED COLANIC ACID TRANSPORTER"/>
    <property type="match status" value="1"/>
</dbReference>
<feature type="transmembrane region" description="Helical" evidence="6">
    <location>
        <begin position="351"/>
        <end position="374"/>
    </location>
</feature>